<dbReference type="PANTHER" id="PTHR46590:SF4">
    <property type="entry name" value="CRAL-TRIO DOMAIN-CONTAINING PROTEIN"/>
    <property type="match status" value="1"/>
</dbReference>
<dbReference type="Gene3D" id="3.40.525.10">
    <property type="entry name" value="CRAL-TRIO lipid binding domain"/>
    <property type="match status" value="1"/>
</dbReference>
<dbReference type="Proteomes" id="UP000613177">
    <property type="component" value="Unassembled WGS sequence"/>
</dbReference>
<accession>A0A8H7SXL4</accession>
<proteinExistence type="predicted"/>
<feature type="region of interest" description="Disordered" evidence="1">
    <location>
        <begin position="289"/>
        <end position="321"/>
    </location>
</feature>
<name>A0A8H7SXL4_9FUNG</name>
<dbReference type="InterPro" id="IPR052432">
    <property type="entry name" value="PITP/CRAL-TRIO"/>
</dbReference>
<gene>
    <name evidence="3" type="ORF">INT48_009553</name>
</gene>
<dbReference type="SMART" id="SM01100">
    <property type="entry name" value="CRAL_TRIO_N"/>
    <property type="match status" value="1"/>
</dbReference>
<dbReference type="Pfam" id="PF00650">
    <property type="entry name" value="CRAL_TRIO"/>
    <property type="match status" value="1"/>
</dbReference>
<evidence type="ECO:0000256" key="1">
    <source>
        <dbReference type="SAM" id="MobiDB-lite"/>
    </source>
</evidence>
<comment type="caution">
    <text evidence="3">The sequence shown here is derived from an EMBL/GenBank/DDBJ whole genome shotgun (WGS) entry which is preliminary data.</text>
</comment>
<dbReference type="CDD" id="cd00170">
    <property type="entry name" value="SEC14"/>
    <property type="match status" value="1"/>
</dbReference>
<dbReference type="EMBL" id="JAEPRE010000006">
    <property type="protein sequence ID" value="KAG2237424.1"/>
    <property type="molecule type" value="Genomic_DNA"/>
</dbReference>
<dbReference type="InterPro" id="IPR036865">
    <property type="entry name" value="CRAL-TRIO_dom_sf"/>
</dbReference>
<protein>
    <recommendedName>
        <fullName evidence="2">CRAL-TRIO domain-containing protein</fullName>
    </recommendedName>
</protein>
<dbReference type="InterPro" id="IPR036273">
    <property type="entry name" value="CRAL/TRIO_N_dom_sf"/>
</dbReference>
<dbReference type="PANTHER" id="PTHR46590">
    <property type="entry name" value="PHOSPHATIDYLINOSITOL TRANSFER PROTEIN CSR1-RELATED"/>
    <property type="match status" value="1"/>
</dbReference>
<evidence type="ECO:0000259" key="2">
    <source>
        <dbReference type="PROSITE" id="PS50191"/>
    </source>
</evidence>
<dbReference type="OrthoDB" id="75724at2759"/>
<dbReference type="SUPFAM" id="SSF46938">
    <property type="entry name" value="CRAL/TRIO N-terminal domain"/>
    <property type="match status" value="1"/>
</dbReference>
<keyword evidence="4" id="KW-1185">Reference proteome</keyword>
<dbReference type="SMART" id="SM00516">
    <property type="entry name" value="SEC14"/>
    <property type="match status" value="1"/>
</dbReference>
<dbReference type="PROSITE" id="PS50191">
    <property type="entry name" value="CRAL_TRIO"/>
    <property type="match status" value="1"/>
</dbReference>
<dbReference type="SUPFAM" id="SSF52087">
    <property type="entry name" value="CRAL/TRIO domain"/>
    <property type="match status" value="1"/>
</dbReference>
<sequence length="498" mass="57154">MVTLEQQERVVFLNSQYQDNSELIHRLSEKLLQDIHSLGLTPKDFSDAKEYIQDKVTIFRFLRECKFDLDQAHERLLKTISWRIENSIADLSYESCIEFFEIAQGAFAYFHKTDKSNRPIIFVRLRYFPTEFRDPTKKLVYHIERYACLMMEMARKLTWSMTCDRENKDEACVLVSQITAVVNIQKAPMLPLDAEIIKTVAMILDERYPGMVSTVNVLNFGWMYQGIWAIVKFLLSEEAKNSIKFTTINELKPLISPNSILQEMGGNDTFHWSLDLDEILQKYGSGRIKEQLPHTPPTSEDRSRSNSISDGEEDGDDDDDVFFDATDALQSIPLSPSLPEHIPPMALNTTSLTSRAGLRMGMDFLTSFIDTTRNTAQQQRRVSTSIEHVYQPSSVIVVNAPSQNKAETGLKHLELVSKRFANRILQLTFGQQRGAMYWILLYFFLRGPVESFIRRSLQRTPLLGSPHLKTTTIGITAVIATVFSTSLSDTVEKYRREK</sequence>
<organism evidence="3 4">
    <name type="scientific">Thamnidium elegans</name>
    <dbReference type="NCBI Taxonomy" id="101142"/>
    <lineage>
        <taxon>Eukaryota</taxon>
        <taxon>Fungi</taxon>
        <taxon>Fungi incertae sedis</taxon>
        <taxon>Mucoromycota</taxon>
        <taxon>Mucoromycotina</taxon>
        <taxon>Mucoromycetes</taxon>
        <taxon>Mucorales</taxon>
        <taxon>Mucorineae</taxon>
        <taxon>Mucoraceae</taxon>
        <taxon>Thamnidium</taxon>
    </lineage>
</organism>
<evidence type="ECO:0000313" key="4">
    <source>
        <dbReference type="Proteomes" id="UP000613177"/>
    </source>
</evidence>
<dbReference type="InterPro" id="IPR001251">
    <property type="entry name" value="CRAL-TRIO_dom"/>
</dbReference>
<feature type="compositionally biased region" description="Acidic residues" evidence="1">
    <location>
        <begin position="310"/>
        <end position="321"/>
    </location>
</feature>
<evidence type="ECO:0000313" key="3">
    <source>
        <dbReference type="EMBL" id="KAG2237424.1"/>
    </source>
</evidence>
<reference evidence="3" key="1">
    <citation type="submission" date="2021-01" db="EMBL/GenBank/DDBJ databases">
        <title>Metabolic potential, ecology and presence of endohyphal bacteria is reflected in genomic diversity of Mucoromycotina.</title>
        <authorList>
            <person name="Muszewska A."/>
            <person name="Okrasinska A."/>
            <person name="Steczkiewicz K."/>
            <person name="Drgas O."/>
            <person name="Orlowska M."/>
            <person name="Perlinska-Lenart U."/>
            <person name="Aleksandrzak-Piekarczyk T."/>
            <person name="Szatraj K."/>
            <person name="Zielenkiewicz U."/>
            <person name="Pilsyk S."/>
            <person name="Malc E."/>
            <person name="Mieczkowski P."/>
            <person name="Kruszewska J.S."/>
            <person name="Biernat P."/>
            <person name="Pawlowska J."/>
        </authorList>
    </citation>
    <scope>NUCLEOTIDE SEQUENCE</scope>
    <source>
        <strain evidence="3">WA0000018081</strain>
    </source>
</reference>
<dbReference type="InterPro" id="IPR011074">
    <property type="entry name" value="CRAL/TRIO_N_dom"/>
</dbReference>
<feature type="domain" description="CRAL-TRIO" evidence="2">
    <location>
        <begin position="110"/>
        <end position="272"/>
    </location>
</feature>
<dbReference type="AlphaFoldDB" id="A0A8H7SXL4"/>